<dbReference type="AlphaFoldDB" id="A0A914LST2"/>
<proteinExistence type="predicted"/>
<sequence length="88" mass="10665">MPQKQFAFFASEVEEWIIFVFVIKKENVTHLLKIIHQLMLNWRLIVIHMKVQMFIWNFIKGNLIWKATKQNYIHKNLTMVLLVVVLNI</sequence>
<dbReference type="WBParaSite" id="Minc3s00850g18089">
    <property type="protein sequence ID" value="Minc3s00850g18089"/>
    <property type="gene ID" value="Minc3s00850g18089"/>
</dbReference>
<evidence type="ECO:0000313" key="1">
    <source>
        <dbReference type="Proteomes" id="UP000887563"/>
    </source>
</evidence>
<dbReference type="Proteomes" id="UP000887563">
    <property type="component" value="Unplaced"/>
</dbReference>
<keyword evidence="1" id="KW-1185">Reference proteome</keyword>
<protein>
    <submittedName>
        <fullName evidence="2">Uncharacterized protein</fullName>
    </submittedName>
</protein>
<organism evidence="1 2">
    <name type="scientific">Meloidogyne incognita</name>
    <name type="common">Southern root-knot nematode worm</name>
    <name type="synonym">Oxyuris incognita</name>
    <dbReference type="NCBI Taxonomy" id="6306"/>
    <lineage>
        <taxon>Eukaryota</taxon>
        <taxon>Metazoa</taxon>
        <taxon>Ecdysozoa</taxon>
        <taxon>Nematoda</taxon>
        <taxon>Chromadorea</taxon>
        <taxon>Rhabditida</taxon>
        <taxon>Tylenchina</taxon>
        <taxon>Tylenchomorpha</taxon>
        <taxon>Tylenchoidea</taxon>
        <taxon>Meloidogynidae</taxon>
        <taxon>Meloidogyninae</taxon>
        <taxon>Meloidogyne</taxon>
        <taxon>Meloidogyne incognita group</taxon>
    </lineage>
</organism>
<accession>A0A914LST2</accession>
<evidence type="ECO:0000313" key="2">
    <source>
        <dbReference type="WBParaSite" id="Minc3s00850g18089"/>
    </source>
</evidence>
<name>A0A914LST2_MELIC</name>
<reference evidence="2" key="1">
    <citation type="submission" date="2022-11" db="UniProtKB">
        <authorList>
            <consortium name="WormBaseParasite"/>
        </authorList>
    </citation>
    <scope>IDENTIFICATION</scope>
</reference>